<keyword evidence="5" id="KW-1185">Reference proteome</keyword>
<dbReference type="PANTHER" id="PTHR45910:SF1">
    <property type="entry name" value="N-ALPHA-ACETYLTRANSFERASE 20"/>
    <property type="match status" value="1"/>
</dbReference>
<feature type="domain" description="N-acetyltransferase" evidence="3">
    <location>
        <begin position="2"/>
        <end position="168"/>
    </location>
</feature>
<gene>
    <name evidence="4" type="ORF">EJ06DRAFT_478395</name>
</gene>
<dbReference type="InterPro" id="IPR051646">
    <property type="entry name" value="NatB_acetyltransferase_subunit"/>
</dbReference>
<dbReference type="PANTHER" id="PTHR45910">
    <property type="entry name" value="N-ALPHA-ACETYLTRANSFERASE 20"/>
    <property type="match status" value="1"/>
</dbReference>
<protein>
    <submittedName>
        <fullName evidence="4">Acyl-CoA N-acyltransferase</fullName>
    </submittedName>
</protein>
<dbReference type="Pfam" id="PF00583">
    <property type="entry name" value="Acetyltransf_1"/>
    <property type="match status" value="1"/>
</dbReference>
<keyword evidence="2 4" id="KW-0012">Acyltransferase</keyword>
<dbReference type="InterPro" id="IPR000182">
    <property type="entry name" value="GNAT_dom"/>
</dbReference>
<dbReference type="AlphaFoldDB" id="A0A6G1HU96"/>
<reference evidence="4" key="1">
    <citation type="journal article" date="2020" name="Stud. Mycol.">
        <title>101 Dothideomycetes genomes: a test case for predicting lifestyles and emergence of pathogens.</title>
        <authorList>
            <person name="Haridas S."/>
            <person name="Albert R."/>
            <person name="Binder M."/>
            <person name="Bloem J."/>
            <person name="Labutti K."/>
            <person name="Salamov A."/>
            <person name="Andreopoulos B."/>
            <person name="Baker S."/>
            <person name="Barry K."/>
            <person name="Bills G."/>
            <person name="Bluhm B."/>
            <person name="Cannon C."/>
            <person name="Castanera R."/>
            <person name="Culley D."/>
            <person name="Daum C."/>
            <person name="Ezra D."/>
            <person name="Gonzalez J."/>
            <person name="Henrissat B."/>
            <person name="Kuo A."/>
            <person name="Liang C."/>
            <person name="Lipzen A."/>
            <person name="Lutzoni F."/>
            <person name="Magnuson J."/>
            <person name="Mondo S."/>
            <person name="Nolan M."/>
            <person name="Ohm R."/>
            <person name="Pangilinan J."/>
            <person name="Park H.-J."/>
            <person name="Ramirez L."/>
            <person name="Alfaro M."/>
            <person name="Sun H."/>
            <person name="Tritt A."/>
            <person name="Yoshinaga Y."/>
            <person name="Zwiers L.-H."/>
            <person name="Turgeon B."/>
            <person name="Goodwin S."/>
            <person name="Spatafora J."/>
            <person name="Crous P."/>
            <person name="Grigoriev I."/>
        </authorList>
    </citation>
    <scope>NUCLEOTIDE SEQUENCE</scope>
    <source>
        <strain evidence="4">CBS 262.69</strain>
    </source>
</reference>
<evidence type="ECO:0000256" key="1">
    <source>
        <dbReference type="ARBA" id="ARBA00022679"/>
    </source>
</evidence>
<evidence type="ECO:0000259" key="3">
    <source>
        <dbReference type="PROSITE" id="PS51186"/>
    </source>
</evidence>
<proteinExistence type="predicted"/>
<evidence type="ECO:0000313" key="5">
    <source>
        <dbReference type="Proteomes" id="UP000799640"/>
    </source>
</evidence>
<dbReference type="Gene3D" id="3.40.630.30">
    <property type="match status" value="1"/>
</dbReference>
<dbReference type="OrthoDB" id="10264728at2759"/>
<sequence length="191" mass="21579">MASVRPMTTLDLLAFNPCNLDHLTETYSMPFYLEYLSKWPHLCRVIEGPKGQIEGYILGKLEASPYPAPVEPYSPHTNPNPNYLPWHGHITALTIAPGARRRGYASLLTGALEAQCEARDAWFVDLFVRTDNAVAQELYRKLGYSVYRRVVGYYSDDGDAFDMRKSLKRDVGGLHVREGGEAVRVEPSEVW</sequence>
<keyword evidence="1 4" id="KW-0808">Transferase</keyword>
<evidence type="ECO:0000313" key="4">
    <source>
        <dbReference type="EMBL" id="KAF2399494.1"/>
    </source>
</evidence>
<dbReference type="SUPFAM" id="SSF55729">
    <property type="entry name" value="Acyl-CoA N-acyltransferases (Nat)"/>
    <property type="match status" value="1"/>
</dbReference>
<dbReference type="PROSITE" id="PS51186">
    <property type="entry name" value="GNAT"/>
    <property type="match status" value="1"/>
</dbReference>
<name>A0A6G1HU96_9PEZI</name>
<dbReference type="GO" id="GO:0004596">
    <property type="term" value="F:protein-N-terminal amino-acid acetyltransferase activity"/>
    <property type="evidence" value="ECO:0007669"/>
    <property type="project" value="TreeGrafter"/>
</dbReference>
<dbReference type="EMBL" id="ML996697">
    <property type="protein sequence ID" value="KAF2399494.1"/>
    <property type="molecule type" value="Genomic_DNA"/>
</dbReference>
<dbReference type="InterPro" id="IPR016181">
    <property type="entry name" value="Acyl_CoA_acyltransferase"/>
</dbReference>
<dbReference type="CDD" id="cd04301">
    <property type="entry name" value="NAT_SF"/>
    <property type="match status" value="1"/>
</dbReference>
<evidence type="ECO:0000256" key="2">
    <source>
        <dbReference type="ARBA" id="ARBA00023315"/>
    </source>
</evidence>
<dbReference type="Proteomes" id="UP000799640">
    <property type="component" value="Unassembled WGS sequence"/>
</dbReference>
<organism evidence="4 5">
    <name type="scientific">Trichodelitschia bisporula</name>
    <dbReference type="NCBI Taxonomy" id="703511"/>
    <lineage>
        <taxon>Eukaryota</taxon>
        <taxon>Fungi</taxon>
        <taxon>Dikarya</taxon>
        <taxon>Ascomycota</taxon>
        <taxon>Pezizomycotina</taxon>
        <taxon>Dothideomycetes</taxon>
        <taxon>Dothideomycetes incertae sedis</taxon>
        <taxon>Phaeotrichales</taxon>
        <taxon>Phaeotrichaceae</taxon>
        <taxon>Trichodelitschia</taxon>
    </lineage>
</organism>
<accession>A0A6G1HU96</accession>
<dbReference type="GO" id="GO:0031416">
    <property type="term" value="C:NatB complex"/>
    <property type="evidence" value="ECO:0007669"/>
    <property type="project" value="TreeGrafter"/>
</dbReference>